<dbReference type="GO" id="GO:0015074">
    <property type="term" value="P:DNA integration"/>
    <property type="evidence" value="ECO:0007669"/>
    <property type="project" value="InterPro"/>
</dbReference>
<sequence length="422" mass="46109">MPLACHRVAPGPGGRRAGCPGRPADLGGAAEVGGRAGRAGAAAQEGRPAGEGPGPPGRGSGSHGKSQRALGTALRERGLKHAVAPVVDEAFAGVQSQLGTAAACRLTGRSRATHYRHLNPKPKAQPSPRPTPVSALSPAERAQVLALLNRPEYSDLPPAQVWARELDAGNYWCSQRTMYRILSAAGQNGERRRQATHPPRTIPELVATGPSQVFIWDITRLPGPAKRIWFHAYVIIDIFSRYIVGHTVERAETGERAEELIREAIERNGIVPETVHADRGTSMTSKKVSQLLIDLGITRSHSRPRVSNDNPYSESQFRTTKYAALPRAVRFTDPRPGVDGRFHHLLQPRPQTLRDRPAHPRLRPLRHGRGGPRPAGYRSRRGIRTPPRTLRPPPETARDTRPGLDQRPRQTSTTRATKLIVT</sequence>
<feature type="compositionally biased region" description="Gly residues" evidence="1">
    <location>
        <begin position="49"/>
        <end position="62"/>
    </location>
</feature>
<evidence type="ECO:0000313" key="3">
    <source>
        <dbReference type="EMBL" id="CAG6399460.1"/>
    </source>
</evidence>
<name>A0A9W4GY68_9ACTN</name>
<feature type="region of interest" description="Disordered" evidence="1">
    <location>
        <begin position="333"/>
        <end position="422"/>
    </location>
</feature>
<dbReference type="AlphaFoldDB" id="A0A9W4GY68"/>
<keyword evidence="4" id="KW-1185">Reference proteome</keyword>
<dbReference type="Gene3D" id="3.30.420.10">
    <property type="entry name" value="Ribonuclease H-like superfamily/Ribonuclease H"/>
    <property type="match status" value="1"/>
</dbReference>
<dbReference type="Proteomes" id="UP001152519">
    <property type="component" value="Unassembled WGS sequence"/>
</dbReference>
<protein>
    <recommendedName>
        <fullName evidence="2">Integrase catalytic domain-containing protein</fullName>
    </recommendedName>
</protein>
<feature type="domain" description="Integrase catalytic" evidence="2">
    <location>
        <begin position="206"/>
        <end position="382"/>
    </location>
</feature>
<dbReference type="InterPro" id="IPR012337">
    <property type="entry name" value="RNaseH-like_sf"/>
</dbReference>
<evidence type="ECO:0000259" key="2">
    <source>
        <dbReference type="PROSITE" id="PS50994"/>
    </source>
</evidence>
<comment type="caution">
    <text evidence="3">The sequence shown here is derived from an EMBL/GenBank/DDBJ whole genome shotgun (WGS) entry which is preliminary data.</text>
</comment>
<feature type="compositionally biased region" description="Basic residues" evidence="1">
    <location>
        <begin position="359"/>
        <end position="370"/>
    </location>
</feature>
<dbReference type="Pfam" id="PF00665">
    <property type="entry name" value="rve"/>
    <property type="match status" value="1"/>
</dbReference>
<dbReference type="PANTHER" id="PTHR46889">
    <property type="entry name" value="TRANSPOSASE INSF FOR INSERTION SEQUENCE IS3B-RELATED"/>
    <property type="match status" value="1"/>
</dbReference>
<reference evidence="3" key="1">
    <citation type="submission" date="2021-05" db="EMBL/GenBank/DDBJ databases">
        <authorList>
            <person name="Arsene-Ploetze F."/>
        </authorList>
    </citation>
    <scope>NUCLEOTIDE SEQUENCE</scope>
    <source>
        <strain evidence="3">DSM 42138</strain>
    </source>
</reference>
<evidence type="ECO:0000313" key="4">
    <source>
        <dbReference type="Proteomes" id="UP001152519"/>
    </source>
</evidence>
<feature type="region of interest" description="Disordered" evidence="1">
    <location>
        <begin position="1"/>
        <end position="70"/>
    </location>
</feature>
<feature type="compositionally biased region" description="Low complexity" evidence="1">
    <location>
        <begin position="38"/>
        <end position="47"/>
    </location>
</feature>
<proteinExistence type="predicted"/>
<dbReference type="PANTHER" id="PTHR46889:SF4">
    <property type="entry name" value="TRANSPOSASE INSO FOR INSERTION SEQUENCE ELEMENT IS911B-RELATED"/>
    <property type="match status" value="1"/>
</dbReference>
<organism evidence="3 4">
    <name type="scientific">Actinacidiphila cocklensis</name>
    <dbReference type="NCBI Taxonomy" id="887465"/>
    <lineage>
        <taxon>Bacteria</taxon>
        <taxon>Bacillati</taxon>
        <taxon>Actinomycetota</taxon>
        <taxon>Actinomycetes</taxon>
        <taxon>Kitasatosporales</taxon>
        <taxon>Streptomycetaceae</taxon>
        <taxon>Actinacidiphila</taxon>
    </lineage>
</organism>
<feature type="compositionally biased region" description="Low complexity" evidence="1">
    <location>
        <begin position="17"/>
        <end position="29"/>
    </location>
</feature>
<feature type="region of interest" description="Disordered" evidence="1">
    <location>
        <begin position="112"/>
        <end position="135"/>
    </location>
</feature>
<feature type="compositionally biased region" description="Basic and acidic residues" evidence="1">
    <location>
        <begin position="396"/>
        <end position="408"/>
    </location>
</feature>
<feature type="compositionally biased region" description="Basic and acidic residues" evidence="1">
    <location>
        <begin position="333"/>
        <end position="342"/>
    </location>
</feature>
<dbReference type="EMBL" id="CAJSLV010000126">
    <property type="protein sequence ID" value="CAG6399460.1"/>
    <property type="molecule type" value="Genomic_DNA"/>
</dbReference>
<gene>
    <name evidence="3" type="ORF">SCOCK_900011</name>
</gene>
<dbReference type="InterPro" id="IPR001584">
    <property type="entry name" value="Integrase_cat-core"/>
</dbReference>
<dbReference type="GO" id="GO:0003676">
    <property type="term" value="F:nucleic acid binding"/>
    <property type="evidence" value="ECO:0007669"/>
    <property type="project" value="InterPro"/>
</dbReference>
<dbReference type="SUPFAM" id="SSF53098">
    <property type="entry name" value="Ribonuclease H-like"/>
    <property type="match status" value="1"/>
</dbReference>
<evidence type="ECO:0000256" key="1">
    <source>
        <dbReference type="SAM" id="MobiDB-lite"/>
    </source>
</evidence>
<dbReference type="PROSITE" id="PS50994">
    <property type="entry name" value="INTEGRASE"/>
    <property type="match status" value="1"/>
</dbReference>
<accession>A0A9W4GY68</accession>
<dbReference type="InterPro" id="IPR036397">
    <property type="entry name" value="RNaseH_sf"/>
</dbReference>
<dbReference type="InterPro" id="IPR050900">
    <property type="entry name" value="Transposase_IS3/IS150/IS904"/>
</dbReference>